<comment type="caution">
    <text evidence="1">The sequence shown here is derived from an EMBL/GenBank/DDBJ whole genome shotgun (WGS) entry which is preliminary data.</text>
</comment>
<evidence type="ECO:0000313" key="1">
    <source>
        <dbReference type="EMBL" id="TWU26305.1"/>
    </source>
</evidence>
<accession>A0A5C6CQX8</accession>
<sequence length="140" mass="15242">MGRSPIVKGVSGTGNRGRSPRLAVAKLSGHGLLDLLPWWSNFDQRDQQMMSTRAPLVCRLYSVAMVKAAEFQFKGGFSSRGNANCLNACLIPIAVSSLSNVGGRASRTRPHTPLLISFGHGDGNFFRFPPKPNITFLRLL</sequence>
<keyword evidence="2" id="KW-1185">Reference proteome</keyword>
<dbReference type="Proteomes" id="UP000316304">
    <property type="component" value="Unassembled WGS sequence"/>
</dbReference>
<evidence type="ECO:0000313" key="2">
    <source>
        <dbReference type="Proteomes" id="UP000316304"/>
    </source>
</evidence>
<dbReference type="AlphaFoldDB" id="A0A5C6CQX8"/>
<name>A0A5C6CQX8_9BACT</name>
<dbReference type="EMBL" id="SJPT01000001">
    <property type="protein sequence ID" value="TWU26305.1"/>
    <property type="molecule type" value="Genomic_DNA"/>
</dbReference>
<protein>
    <submittedName>
        <fullName evidence="1">Uncharacterized protein</fullName>
    </submittedName>
</protein>
<proteinExistence type="predicted"/>
<organism evidence="1 2">
    <name type="scientific">Novipirellula galeiformis</name>
    <dbReference type="NCBI Taxonomy" id="2528004"/>
    <lineage>
        <taxon>Bacteria</taxon>
        <taxon>Pseudomonadati</taxon>
        <taxon>Planctomycetota</taxon>
        <taxon>Planctomycetia</taxon>
        <taxon>Pirellulales</taxon>
        <taxon>Pirellulaceae</taxon>
        <taxon>Novipirellula</taxon>
    </lineage>
</organism>
<reference evidence="1 2" key="1">
    <citation type="submission" date="2019-02" db="EMBL/GenBank/DDBJ databases">
        <title>Deep-cultivation of Planctomycetes and their phenomic and genomic characterization uncovers novel biology.</title>
        <authorList>
            <person name="Wiegand S."/>
            <person name="Jogler M."/>
            <person name="Boedeker C."/>
            <person name="Pinto D."/>
            <person name="Vollmers J."/>
            <person name="Rivas-Marin E."/>
            <person name="Kohn T."/>
            <person name="Peeters S.H."/>
            <person name="Heuer A."/>
            <person name="Rast P."/>
            <person name="Oberbeckmann S."/>
            <person name="Bunk B."/>
            <person name="Jeske O."/>
            <person name="Meyerdierks A."/>
            <person name="Storesund J.E."/>
            <person name="Kallscheuer N."/>
            <person name="Luecker S."/>
            <person name="Lage O.M."/>
            <person name="Pohl T."/>
            <person name="Merkel B.J."/>
            <person name="Hornburger P."/>
            <person name="Mueller R.-W."/>
            <person name="Bruemmer F."/>
            <person name="Labrenz M."/>
            <person name="Spormann A.M."/>
            <person name="Op Den Camp H."/>
            <person name="Overmann J."/>
            <person name="Amann R."/>
            <person name="Jetten M.S.M."/>
            <person name="Mascher T."/>
            <person name="Medema M.H."/>
            <person name="Devos D.P."/>
            <person name="Kaster A.-K."/>
            <person name="Ovreas L."/>
            <person name="Rohde M."/>
            <person name="Galperin M.Y."/>
            <person name="Jogler C."/>
        </authorList>
    </citation>
    <scope>NUCLEOTIDE SEQUENCE [LARGE SCALE GENOMIC DNA]</scope>
    <source>
        <strain evidence="1 2">Pla52o</strain>
    </source>
</reference>
<gene>
    <name evidence="1" type="ORF">Pla52o_01580</name>
</gene>